<feature type="region of interest" description="Disordered" evidence="9">
    <location>
        <begin position="49"/>
        <end position="78"/>
    </location>
</feature>
<dbReference type="GO" id="GO:0016787">
    <property type="term" value="F:hydrolase activity"/>
    <property type="evidence" value="ECO:0007669"/>
    <property type="project" value="UniProtKB-KW"/>
</dbReference>
<feature type="compositionally biased region" description="Low complexity" evidence="9">
    <location>
        <begin position="213"/>
        <end position="226"/>
    </location>
</feature>
<dbReference type="InterPro" id="IPR002464">
    <property type="entry name" value="DNA/RNA_helicase_DEAH_CS"/>
</dbReference>
<dbReference type="OrthoDB" id="10025033at2759"/>
<accession>A0A8X6KMH8</accession>
<evidence type="ECO:0000256" key="3">
    <source>
        <dbReference type="ARBA" id="ARBA00022741"/>
    </source>
</evidence>
<feature type="region of interest" description="Disordered" evidence="9">
    <location>
        <begin position="1"/>
        <end position="30"/>
    </location>
</feature>
<keyword evidence="13" id="KW-1185">Reference proteome</keyword>
<dbReference type="GO" id="GO:0003723">
    <property type="term" value="F:RNA binding"/>
    <property type="evidence" value="ECO:0007669"/>
    <property type="project" value="TreeGrafter"/>
</dbReference>
<dbReference type="PANTHER" id="PTHR18934:SF99">
    <property type="entry name" value="ATP-DEPENDENT RNA HELICASE DHX37-RELATED"/>
    <property type="match status" value="1"/>
</dbReference>
<dbReference type="PROSITE" id="PS00690">
    <property type="entry name" value="DEAH_ATP_HELICASE"/>
    <property type="match status" value="1"/>
</dbReference>
<dbReference type="Gene3D" id="1.20.120.1080">
    <property type="match status" value="1"/>
</dbReference>
<dbReference type="Pfam" id="PF21010">
    <property type="entry name" value="HA2_C"/>
    <property type="match status" value="1"/>
</dbReference>
<evidence type="ECO:0000256" key="2">
    <source>
        <dbReference type="ARBA" id="ARBA00012552"/>
    </source>
</evidence>
<evidence type="ECO:0000256" key="5">
    <source>
        <dbReference type="ARBA" id="ARBA00022806"/>
    </source>
</evidence>
<feature type="region of interest" description="Disordered" evidence="9">
    <location>
        <begin position="166"/>
        <end position="244"/>
    </location>
</feature>
<dbReference type="Pfam" id="PF00271">
    <property type="entry name" value="Helicase_C"/>
    <property type="match status" value="1"/>
</dbReference>
<dbReference type="EMBL" id="BMAO01011978">
    <property type="protein sequence ID" value="GFQ78141.1"/>
    <property type="molecule type" value="Genomic_DNA"/>
</dbReference>
<dbReference type="InterPro" id="IPR014001">
    <property type="entry name" value="Helicase_ATP-bd"/>
</dbReference>
<dbReference type="SUPFAM" id="SSF52540">
    <property type="entry name" value="P-loop containing nucleoside triphosphate hydrolases"/>
    <property type="match status" value="1"/>
</dbReference>
<dbReference type="InterPro" id="IPR007502">
    <property type="entry name" value="Helicase-assoc_dom"/>
</dbReference>
<organism evidence="12 13">
    <name type="scientific">Trichonephila clavata</name>
    <name type="common">Joro spider</name>
    <name type="synonym">Nephila clavata</name>
    <dbReference type="NCBI Taxonomy" id="2740835"/>
    <lineage>
        <taxon>Eukaryota</taxon>
        <taxon>Metazoa</taxon>
        <taxon>Ecdysozoa</taxon>
        <taxon>Arthropoda</taxon>
        <taxon>Chelicerata</taxon>
        <taxon>Arachnida</taxon>
        <taxon>Araneae</taxon>
        <taxon>Araneomorphae</taxon>
        <taxon>Entelegynae</taxon>
        <taxon>Araneoidea</taxon>
        <taxon>Nephilidae</taxon>
        <taxon>Trichonephila</taxon>
    </lineage>
</organism>
<dbReference type="SMART" id="SM00847">
    <property type="entry name" value="HA2"/>
    <property type="match status" value="1"/>
</dbReference>
<dbReference type="Proteomes" id="UP000887116">
    <property type="component" value="Unassembled WGS sequence"/>
</dbReference>
<dbReference type="GO" id="GO:0005730">
    <property type="term" value="C:nucleolus"/>
    <property type="evidence" value="ECO:0007669"/>
    <property type="project" value="TreeGrafter"/>
</dbReference>
<evidence type="ECO:0000313" key="13">
    <source>
        <dbReference type="Proteomes" id="UP000887116"/>
    </source>
</evidence>
<dbReference type="CDD" id="cd18791">
    <property type="entry name" value="SF2_C_RHA"/>
    <property type="match status" value="1"/>
</dbReference>
<comment type="caution">
    <text evidence="12">The sequence shown here is derived from an EMBL/GenBank/DDBJ whole genome shotgun (WGS) entry which is preliminary data.</text>
</comment>
<dbReference type="SMART" id="SM00490">
    <property type="entry name" value="HELICc"/>
    <property type="match status" value="1"/>
</dbReference>
<evidence type="ECO:0000256" key="9">
    <source>
        <dbReference type="SAM" id="MobiDB-lite"/>
    </source>
</evidence>
<evidence type="ECO:0000259" key="10">
    <source>
        <dbReference type="PROSITE" id="PS51192"/>
    </source>
</evidence>
<comment type="similarity">
    <text evidence="1">Belongs to the DEAD box helicase family. DEAH subfamily.</text>
</comment>
<reference evidence="12" key="1">
    <citation type="submission" date="2020-07" db="EMBL/GenBank/DDBJ databases">
        <title>Multicomponent nature underlies the extraordinary mechanical properties of spider dragline silk.</title>
        <authorList>
            <person name="Kono N."/>
            <person name="Nakamura H."/>
            <person name="Mori M."/>
            <person name="Yoshida Y."/>
            <person name="Ohtoshi R."/>
            <person name="Malay A.D."/>
            <person name="Moran D.A.P."/>
            <person name="Tomita M."/>
            <person name="Numata K."/>
            <person name="Arakawa K."/>
        </authorList>
    </citation>
    <scope>NUCLEOTIDE SEQUENCE</scope>
</reference>
<feature type="domain" description="Helicase C-terminal" evidence="11">
    <location>
        <begin position="474"/>
        <end position="730"/>
    </location>
</feature>
<evidence type="ECO:0000256" key="8">
    <source>
        <dbReference type="SAM" id="Coils"/>
    </source>
</evidence>
<dbReference type="Gene3D" id="3.40.50.300">
    <property type="entry name" value="P-loop containing nucleotide triphosphate hydrolases"/>
    <property type="match status" value="2"/>
</dbReference>
<evidence type="ECO:0000256" key="6">
    <source>
        <dbReference type="ARBA" id="ARBA00022840"/>
    </source>
</evidence>
<dbReference type="FunFam" id="3.40.50.300:FF:000637">
    <property type="entry name" value="ATP-dependent RNA helicase DHX37/DHR1"/>
    <property type="match status" value="1"/>
</dbReference>
<sequence>MIKIKRSMGRTRQRYNAKARSGGEGIKQTDVSEDNIRIDIDISKDHYDTSNPLVLPGTKKKIPKAEEKAKPLPKILSNKKRKQLEKILEKKKRKLNRNELLEKLKQFQAKPEELKLLTSTSDMHSFGLKRIRSIAKTSEIIPIKRPMKINNLKGVNKKLKLEANVSSYNENSSDSESESSDSSNEEVLNNDDKQCSELEVENIEKEEEKPIETSEPSESISSQTIIDASEPEGKKDKPEITTNEEIEQKPAVFVTVNRKPEIQAMREKLPVYCEEQSIIEAIKENPVVIIHGETGSGKTTQVPQFLYEAGYTQTGRIIGITEPRRIAAMTMAARVGEELDMPDKVSYHIRYEKTVGKQTEIKFMTDGVLLKELRHDFFLSKYSVILIDEAHERSVFSDVLIGLLSRIVLIREKRNDPLKLIIMSATIRVQDFTDNPRLFKMQPFLIRLDSRQHRVQVHFNLRTPEDYVEAAYNKVCKIHKELPAGAVLVFVTGEKEVQRLCKLLREAFPFKDKPNLPSSSKEVQSDSINAAPKQINHKKKHTNIEQSDSFCSLPAEINLDNYSIEPLNTEDMQHQQSDDEENEPSDEISIKKNFESSSPLYVLPLYSILPFEDQEKVFKPPPEGSRLCVVSTNVAETSITIPGLKYVVDTGKVKTKVYNSYGGGISKFEIVWCSKASANQRAGRCGRTEGGHCYRLYSSAVFQNEFPDFSLPEIQRIPVDDVLLQMKALGIDRVVEFPFPSPPDQEALKAAERRLVILGALQDLQKGARYKDLAKWEFSAKVTPLGKAMSRFPLSPRYAKMLLLSYKHNCISYIVAIVCALTVPDLFLTTSTTTETEDGEEVVKVVQEGIKKIGTGKSVRLGDVMVFLRAVALFEDSKNTVKFCMKNGIRYKAMAEIHKMSIQLLREMERAFPDASIPQNMQLSPPSAETLENIRKIVTACFIDQVARKLPRDETKDDKGLKNAYKCLIFEDPVFIHPASTMFERLPNYVTYNEIVHSSKLYMKGVVEIEPEWMAAFSENLCSFSDPLEDPPPMYDSEKDRIYCHMGGTFGPWQWDLPTVRMEMPKDFLKYSWFCLFFLNGQVCPAIEKYKEFYLSQPATILKSWAKMLPRTRYMLQAVIAEEVDSRKKLQKAWKKDPKYLLREFWEWLPTDKHLEVELTWPPKC</sequence>
<dbReference type="InterPro" id="IPR027417">
    <property type="entry name" value="P-loop_NTPase"/>
</dbReference>
<dbReference type="PROSITE" id="PS51192">
    <property type="entry name" value="HELICASE_ATP_BIND_1"/>
    <property type="match status" value="1"/>
</dbReference>
<comment type="catalytic activity">
    <reaction evidence="7">
        <text>ATP + H2O = ADP + phosphate + H(+)</text>
        <dbReference type="Rhea" id="RHEA:13065"/>
        <dbReference type="ChEBI" id="CHEBI:15377"/>
        <dbReference type="ChEBI" id="CHEBI:15378"/>
        <dbReference type="ChEBI" id="CHEBI:30616"/>
        <dbReference type="ChEBI" id="CHEBI:43474"/>
        <dbReference type="ChEBI" id="CHEBI:456216"/>
        <dbReference type="EC" id="3.6.4.13"/>
    </reaction>
</comment>
<dbReference type="GO" id="GO:0000462">
    <property type="term" value="P:maturation of SSU-rRNA from tricistronic rRNA transcript (SSU-rRNA, 5.8S rRNA, LSU-rRNA)"/>
    <property type="evidence" value="ECO:0007669"/>
    <property type="project" value="TreeGrafter"/>
</dbReference>
<feature type="coiled-coil region" evidence="8">
    <location>
        <begin position="81"/>
        <end position="110"/>
    </location>
</feature>
<protein>
    <recommendedName>
        <fullName evidence="2">RNA helicase</fullName>
        <ecNumber evidence="2">3.6.4.13</ecNumber>
    </recommendedName>
</protein>
<name>A0A8X6KMH8_TRICU</name>
<dbReference type="EC" id="3.6.4.13" evidence="2"/>
<dbReference type="Pfam" id="PF23362">
    <property type="entry name" value="DHX37_C"/>
    <property type="match status" value="1"/>
</dbReference>
<dbReference type="SMART" id="SM00382">
    <property type="entry name" value="AAA"/>
    <property type="match status" value="1"/>
</dbReference>
<dbReference type="PROSITE" id="PS51194">
    <property type="entry name" value="HELICASE_CTER"/>
    <property type="match status" value="1"/>
</dbReference>
<keyword evidence="6" id="KW-0067">ATP-binding</keyword>
<gene>
    <name evidence="12" type="primary">DHX37</name>
    <name evidence="12" type="ORF">TNCT_259311</name>
</gene>
<evidence type="ECO:0000256" key="1">
    <source>
        <dbReference type="ARBA" id="ARBA00008792"/>
    </source>
</evidence>
<dbReference type="PANTHER" id="PTHR18934">
    <property type="entry name" value="ATP-DEPENDENT RNA HELICASE"/>
    <property type="match status" value="1"/>
</dbReference>
<feature type="domain" description="Helicase ATP-binding" evidence="10">
    <location>
        <begin position="279"/>
        <end position="445"/>
    </location>
</feature>
<dbReference type="InterPro" id="IPR011709">
    <property type="entry name" value="DEAD-box_helicase_OB_fold"/>
</dbReference>
<dbReference type="GO" id="GO:0005524">
    <property type="term" value="F:ATP binding"/>
    <property type="evidence" value="ECO:0007669"/>
    <property type="project" value="UniProtKB-KW"/>
</dbReference>
<dbReference type="Pfam" id="PF00270">
    <property type="entry name" value="DEAD"/>
    <property type="match status" value="1"/>
</dbReference>
<evidence type="ECO:0000313" key="12">
    <source>
        <dbReference type="EMBL" id="GFQ78141.1"/>
    </source>
</evidence>
<dbReference type="SMART" id="SM00487">
    <property type="entry name" value="DEXDc"/>
    <property type="match status" value="1"/>
</dbReference>
<dbReference type="InterPro" id="IPR056371">
    <property type="entry name" value="DHX37-like_C"/>
</dbReference>
<keyword evidence="5 12" id="KW-0347">Helicase</keyword>
<dbReference type="AlphaFoldDB" id="A0A8X6KMH8"/>
<evidence type="ECO:0000256" key="7">
    <source>
        <dbReference type="ARBA" id="ARBA00047984"/>
    </source>
</evidence>
<dbReference type="Pfam" id="PF07717">
    <property type="entry name" value="OB_NTP_bind"/>
    <property type="match status" value="1"/>
</dbReference>
<dbReference type="InterPro" id="IPR001650">
    <property type="entry name" value="Helicase_C-like"/>
</dbReference>
<proteinExistence type="inferred from homology"/>
<feature type="compositionally biased region" description="Basic residues" evidence="9">
    <location>
        <begin position="1"/>
        <end position="17"/>
    </location>
</feature>
<dbReference type="InterPro" id="IPR011545">
    <property type="entry name" value="DEAD/DEAH_box_helicase_dom"/>
</dbReference>
<evidence type="ECO:0000259" key="11">
    <source>
        <dbReference type="PROSITE" id="PS51194"/>
    </source>
</evidence>
<keyword evidence="3" id="KW-0547">Nucleotide-binding</keyword>
<dbReference type="Pfam" id="PF04408">
    <property type="entry name" value="WHD_HA2"/>
    <property type="match status" value="1"/>
</dbReference>
<keyword evidence="4" id="KW-0378">Hydrolase</keyword>
<keyword evidence="8" id="KW-0175">Coiled coil</keyword>
<feature type="compositionally biased region" description="Basic and acidic residues" evidence="9">
    <location>
        <begin position="190"/>
        <end position="212"/>
    </location>
</feature>
<dbReference type="GO" id="GO:0003724">
    <property type="term" value="F:RNA helicase activity"/>
    <property type="evidence" value="ECO:0007669"/>
    <property type="project" value="UniProtKB-EC"/>
</dbReference>
<evidence type="ECO:0000256" key="4">
    <source>
        <dbReference type="ARBA" id="ARBA00022801"/>
    </source>
</evidence>
<dbReference type="InterPro" id="IPR003593">
    <property type="entry name" value="AAA+_ATPase"/>
</dbReference>
<dbReference type="InterPro" id="IPR048333">
    <property type="entry name" value="HA2_WH"/>
</dbReference>